<evidence type="ECO:0000313" key="2">
    <source>
        <dbReference type="Proteomes" id="UP000011096"/>
    </source>
</evidence>
<keyword evidence="2" id="KW-1185">Reference proteome</keyword>
<reference evidence="1 2" key="1">
    <citation type="submission" date="2012-08" db="EMBL/GenBank/DDBJ databases">
        <authorList>
            <person name="Gan P.H.P."/>
            <person name="Ikeda K."/>
            <person name="Irieda H."/>
            <person name="Narusaka M."/>
            <person name="O'Connell R.J."/>
            <person name="Narusaka Y."/>
            <person name="Takano Y."/>
            <person name="Kubo Y."/>
            <person name="Shirasu K."/>
        </authorList>
    </citation>
    <scope>NUCLEOTIDE SEQUENCE [LARGE SCALE GENOMIC DNA]</scope>
    <source>
        <strain evidence="1 2">Nara gc5</strain>
    </source>
</reference>
<dbReference type="GeneID" id="43614388"/>
<dbReference type="OrthoDB" id="10278036at2759"/>
<name>A0A7J6IS62_COLFN</name>
<evidence type="ECO:0000313" key="1">
    <source>
        <dbReference type="EMBL" id="KAF4479167.1"/>
    </source>
</evidence>
<dbReference type="Proteomes" id="UP000011096">
    <property type="component" value="Unassembled WGS sequence"/>
</dbReference>
<proteinExistence type="predicted"/>
<gene>
    <name evidence="1" type="ORF">CGGC5_v012566</name>
</gene>
<dbReference type="EMBL" id="ANPB02000007">
    <property type="protein sequence ID" value="KAF4479167.1"/>
    <property type="molecule type" value="Genomic_DNA"/>
</dbReference>
<accession>A0A7J6IS62</accession>
<sequence>MAQSRTHPVYMESIATRCPSRRLEDLQVSSNGPGKYSIILSESTAGCPSHQAGSDLNSHAGKVAIVERSDDDHEGQYRAYDA</sequence>
<protein>
    <submittedName>
        <fullName evidence="1">Uncharacterized protein</fullName>
    </submittedName>
</protein>
<dbReference type="InParanoid" id="A0A7J6IS62"/>
<comment type="caution">
    <text evidence="1">The sequence shown here is derived from an EMBL/GenBank/DDBJ whole genome shotgun (WGS) entry which is preliminary data.</text>
</comment>
<reference evidence="1 2" key="2">
    <citation type="submission" date="2020-04" db="EMBL/GenBank/DDBJ databases">
        <title>Genome sequencing and assembly of multiple isolates from the Colletotrichum gloeosporioides species complex.</title>
        <authorList>
            <person name="Gan P."/>
            <person name="Shirasu K."/>
        </authorList>
    </citation>
    <scope>NUCLEOTIDE SEQUENCE [LARGE SCALE GENOMIC DNA]</scope>
    <source>
        <strain evidence="1 2">Nara gc5</strain>
    </source>
</reference>
<organism evidence="1 2">
    <name type="scientific">Colletotrichum fructicola (strain Nara gc5)</name>
    <name type="common">Anthracnose fungus</name>
    <name type="synonym">Colletotrichum gloeosporioides (strain Nara gc5)</name>
    <dbReference type="NCBI Taxonomy" id="1213859"/>
    <lineage>
        <taxon>Eukaryota</taxon>
        <taxon>Fungi</taxon>
        <taxon>Dikarya</taxon>
        <taxon>Ascomycota</taxon>
        <taxon>Pezizomycotina</taxon>
        <taxon>Sordariomycetes</taxon>
        <taxon>Hypocreomycetidae</taxon>
        <taxon>Glomerellales</taxon>
        <taxon>Glomerellaceae</taxon>
        <taxon>Colletotrichum</taxon>
        <taxon>Colletotrichum gloeosporioides species complex</taxon>
    </lineage>
</organism>
<dbReference type="AlphaFoldDB" id="A0A7J6IS62"/>
<dbReference type="RefSeq" id="XP_031889966.2">
    <property type="nucleotide sequence ID" value="XM_032030318.2"/>
</dbReference>